<keyword evidence="11" id="KW-0472">Membrane</keyword>
<evidence type="ECO:0000313" key="18">
    <source>
        <dbReference type="EMBL" id="KGJ86553.1"/>
    </source>
</evidence>
<keyword evidence="5" id="KW-0762">Sugar transport</keyword>
<dbReference type="OrthoDB" id="9808948at2"/>
<dbReference type="GO" id="GO:0046930">
    <property type="term" value="C:pore complex"/>
    <property type="evidence" value="ECO:0007669"/>
    <property type="project" value="UniProtKB-KW"/>
</dbReference>
<dbReference type="AlphaFoldDB" id="A0A099KAC6"/>
<comment type="caution">
    <text evidence="18">The sequence shown here is derived from an EMBL/GenBank/DDBJ whole genome shotgun (WGS) entry which is preliminary data.</text>
</comment>
<evidence type="ECO:0000256" key="1">
    <source>
        <dbReference type="ARBA" id="ARBA00004571"/>
    </source>
</evidence>
<evidence type="ECO:0000256" key="4">
    <source>
        <dbReference type="ARBA" id="ARBA00022452"/>
    </source>
</evidence>
<feature type="domain" description="Soluble ligand binding" evidence="16">
    <location>
        <begin position="207"/>
        <end position="253"/>
    </location>
</feature>
<dbReference type="InterPro" id="IPR049712">
    <property type="entry name" value="Poly_export"/>
</dbReference>
<gene>
    <name evidence="18" type="ORF">GAB14E_0826</name>
</gene>
<dbReference type="RefSeq" id="WP_033084664.1">
    <property type="nucleotide sequence ID" value="NZ_JQEC01000075.1"/>
</dbReference>
<evidence type="ECO:0000256" key="2">
    <source>
        <dbReference type="ARBA" id="ARBA00009450"/>
    </source>
</evidence>
<evidence type="ECO:0000256" key="9">
    <source>
        <dbReference type="ARBA" id="ARBA00023065"/>
    </source>
</evidence>
<evidence type="ECO:0000256" key="13">
    <source>
        <dbReference type="ARBA" id="ARBA00023237"/>
    </source>
</evidence>
<keyword evidence="13" id="KW-0998">Cell outer membrane</keyword>
<evidence type="ECO:0000256" key="10">
    <source>
        <dbReference type="ARBA" id="ARBA00023114"/>
    </source>
</evidence>
<dbReference type="PATRIC" id="fig|28229.3.peg.4776"/>
<evidence type="ECO:0000256" key="12">
    <source>
        <dbReference type="ARBA" id="ARBA00023139"/>
    </source>
</evidence>
<feature type="domain" description="Soluble ligand binding" evidence="16">
    <location>
        <begin position="295"/>
        <end position="341"/>
    </location>
</feature>
<comment type="similarity">
    <text evidence="2">Belongs to the BexD/CtrA/VexA family.</text>
</comment>
<dbReference type="Pfam" id="PF02563">
    <property type="entry name" value="Poly_export"/>
    <property type="match status" value="1"/>
</dbReference>
<feature type="domain" description="SLBB" evidence="17">
    <location>
        <begin position="391"/>
        <end position="449"/>
    </location>
</feature>
<dbReference type="GO" id="GO:0009279">
    <property type="term" value="C:cell outer membrane"/>
    <property type="evidence" value="ECO:0007669"/>
    <property type="project" value="UniProtKB-SubCell"/>
</dbReference>
<evidence type="ECO:0000256" key="5">
    <source>
        <dbReference type="ARBA" id="ARBA00022597"/>
    </source>
</evidence>
<keyword evidence="9" id="KW-0406">Ion transport</keyword>
<feature type="domain" description="SLBB" evidence="17">
    <location>
        <begin position="493"/>
        <end position="572"/>
    </location>
</feature>
<evidence type="ECO:0000259" key="16">
    <source>
        <dbReference type="Pfam" id="PF10531"/>
    </source>
</evidence>
<keyword evidence="10" id="KW-0626">Porin</keyword>
<feature type="domain" description="Soluble ligand binding" evidence="16">
    <location>
        <begin position="100"/>
        <end position="150"/>
    </location>
</feature>
<dbReference type="Proteomes" id="UP000029868">
    <property type="component" value="Unassembled WGS sequence"/>
</dbReference>
<evidence type="ECO:0000256" key="14">
    <source>
        <dbReference type="ARBA" id="ARBA00023288"/>
    </source>
</evidence>
<feature type="domain" description="Soluble ligand binding" evidence="16">
    <location>
        <begin position="588"/>
        <end position="634"/>
    </location>
</feature>
<feature type="domain" description="Polysaccharide export protein N-terminal" evidence="15">
    <location>
        <begin position="21"/>
        <end position="83"/>
    </location>
</feature>
<reference evidence="18 19" key="1">
    <citation type="submission" date="2014-08" db="EMBL/GenBank/DDBJ databases">
        <title>Genomic and Phenotypic Diversity of Colwellia psychrerythraea strains from Disparate Marine Basins.</title>
        <authorList>
            <person name="Techtmann S.M."/>
            <person name="Stelling S.C."/>
            <person name="Utturkar S.M."/>
            <person name="Alshibli N."/>
            <person name="Harris A."/>
            <person name="Brown S.D."/>
            <person name="Hazen T.C."/>
        </authorList>
    </citation>
    <scope>NUCLEOTIDE SEQUENCE [LARGE SCALE GENOMIC DNA]</scope>
    <source>
        <strain evidence="18 19">GAB14E</strain>
    </source>
</reference>
<evidence type="ECO:0000256" key="7">
    <source>
        <dbReference type="ARBA" id="ARBA00022729"/>
    </source>
</evidence>
<keyword evidence="4" id="KW-1134">Transmembrane beta strand</keyword>
<dbReference type="Pfam" id="PF22461">
    <property type="entry name" value="SLBB_2"/>
    <property type="match status" value="2"/>
</dbReference>
<name>A0A099KAC6_COLPS</name>
<sequence>MFKLLITFLSCLFIISHVHSTEIIIRPGDVLQIEIPGEVDFENSFQVKRDGTLNLPEIGKVAIVGKTLSQATAGLAKLLGQEYRAINNFKIYLIERRVPIQVLGFVEVPGMIDLPEEGNIQMALQKAGGAIAGAQLDRIQLNRQGKVTVFDYKSYLDTGDFSILPKIEPLDVLFVPASPLIGNVQMDFDAATLSASGDGSEAKTAIKVFGEVLKPGVFSFKKGNTVVDMLMRAGGVTRYAGVEHIRVINNGTPQLFDLKTYLDTGDASHMPKITPGSTLFIPIQEEEVKSGLRTIYVMGEVFKPGAYEAPAGTKFFDILANAGGPTRFAESRKIRIIRTTGKVDAFDLQAYTEGLTQVTIPTVSPGDAIFVPEKTDMNEKSWLKITPDRSIRIMGAVKKPGRYEWGDEMSFLDILAHAGGPTQDADMSQVRVLKNGEEKRMQPFDLDHFITEGGDFSLLPKVSAGDTIIISERPRDVIDNKARWLRQSQESSIYVFGQVGQPGRYAFNNKLHFLDILSAADGPNQHADIHNIKITHRNNFKSKVSTLDLGLYFETGDETLLPSVKSGDTIYVPERNKQWIDNKKEQTVRIIGAVENPGRYKFSTDMTILDILAESGGPTQTAYLEKIMVVNISQSQSEENISQVFDLEKFIEHPDFTTLPMVRVGDTIFVPDVSQSNWNVFMDNVKDMLSIVSLVAIVGGL</sequence>
<comment type="subcellular location">
    <subcellularLocation>
        <location evidence="1">Cell outer membrane</location>
        <topology evidence="1">Multi-pass membrane protein</topology>
    </subcellularLocation>
</comment>
<evidence type="ECO:0000259" key="15">
    <source>
        <dbReference type="Pfam" id="PF02563"/>
    </source>
</evidence>
<evidence type="ECO:0000256" key="11">
    <source>
        <dbReference type="ARBA" id="ARBA00023136"/>
    </source>
</evidence>
<keyword evidence="6" id="KW-0812">Transmembrane</keyword>
<keyword evidence="12" id="KW-0564">Palmitate</keyword>
<keyword evidence="14" id="KW-0449">Lipoprotein</keyword>
<dbReference type="InterPro" id="IPR054765">
    <property type="entry name" value="SLBB_dom"/>
</dbReference>
<dbReference type="PANTHER" id="PTHR33619:SF3">
    <property type="entry name" value="POLYSACCHARIDE EXPORT PROTEIN GFCE-RELATED"/>
    <property type="match status" value="1"/>
</dbReference>
<dbReference type="PANTHER" id="PTHR33619">
    <property type="entry name" value="POLYSACCHARIDE EXPORT PROTEIN GFCE-RELATED"/>
    <property type="match status" value="1"/>
</dbReference>
<dbReference type="Pfam" id="PF10531">
    <property type="entry name" value="SLBB"/>
    <property type="match status" value="4"/>
</dbReference>
<organism evidence="18 19">
    <name type="scientific">Colwellia psychrerythraea</name>
    <name type="common">Vibrio psychroerythus</name>
    <dbReference type="NCBI Taxonomy" id="28229"/>
    <lineage>
        <taxon>Bacteria</taxon>
        <taxon>Pseudomonadati</taxon>
        <taxon>Pseudomonadota</taxon>
        <taxon>Gammaproteobacteria</taxon>
        <taxon>Alteromonadales</taxon>
        <taxon>Colwelliaceae</taxon>
        <taxon>Colwellia</taxon>
    </lineage>
</organism>
<dbReference type="InterPro" id="IPR003715">
    <property type="entry name" value="Poly_export_N"/>
</dbReference>
<dbReference type="InterPro" id="IPR019554">
    <property type="entry name" value="Soluble_ligand-bd"/>
</dbReference>
<protein>
    <submittedName>
        <fullName evidence="18">Polysaccharide export protein</fullName>
    </submittedName>
</protein>
<evidence type="ECO:0000256" key="3">
    <source>
        <dbReference type="ARBA" id="ARBA00022448"/>
    </source>
</evidence>
<dbReference type="GO" id="GO:0006811">
    <property type="term" value="P:monoatomic ion transport"/>
    <property type="evidence" value="ECO:0007669"/>
    <property type="project" value="UniProtKB-KW"/>
</dbReference>
<evidence type="ECO:0000256" key="6">
    <source>
        <dbReference type="ARBA" id="ARBA00022692"/>
    </source>
</evidence>
<dbReference type="GO" id="GO:0015159">
    <property type="term" value="F:polysaccharide transmembrane transporter activity"/>
    <property type="evidence" value="ECO:0007669"/>
    <property type="project" value="InterPro"/>
</dbReference>
<dbReference type="Gene3D" id="3.10.560.10">
    <property type="entry name" value="Outer membrane lipoprotein wza domain like"/>
    <property type="match status" value="6"/>
</dbReference>
<keyword evidence="7" id="KW-0732">Signal</keyword>
<evidence type="ECO:0000259" key="17">
    <source>
        <dbReference type="Pfam" id="PF22461"/>
    </source>
</evidence>
<dbReference type="GO" id="GO:0015288">
    <property type="term" value="F:porin activity"/>
    <property type="evidence" value="ECO:0007669"/>
    <property type="project" value="UniProtKB-KW"/>
</dbReference>
<keyword evidence="8" id="KW-0625">Polysaccharide transport</keyword>
<evidence type="ECO:0000313" key="19">
    <source>
        <dbReference type="Proteomes" id="UP000029868"/>
    </source>
</evidence>
<dbReference type="EMBL" id="JQEC01000075">
    <property type="protein sequence ID" value="KGJ86553.1"/>
    <property type="molecule type" value="Genomic_DNA"/>
</dbReference>
<proteinExistence type="inferred from homology"/>
<evidence type="ECO:0000256" key="8">
    <source>
        <dbReference type="ARBA" id="ARBA00023047"/>
    </source>
</evidence>
<accession>A0A099KAC6</accession>
<keyword evidence="3" id="KW-0813">Transport</keyword>